<dbReference type="Proteomes" id="UP000035170">
    <property type="component" value="Unassembled WGS sequence"/>
</dbReference>
<sequence length="38" mass="4413">MRSCRYPFAPGVVEIHRRPGLRTLLRGLWRALAEHCHG</sequence>
<reference evidence="1 2" key="1">
    <citation type="submission" date="2015-03" db="EMBL/GenBank/DDBJ databases">
        <title>Genome sequence of Variovorax paradoxus TBEA6.</title>
        <authorList>
            <person name="Poehlein A."/>
            <person name="Schuldes J."/>
            <person name="Wuebbeler J.H."/>
            <person name="Hiessl S."/>
            <person name="Steinbuechel A."/>
            <person name="Daniel R."/>
        </authorList>
    </citation>
    <scope>NUCLEOTIDE SEQUENCE [LARGE SCALE GENOMIC DNA]</scope>
    <source>
        <strain evidence="1 2">TBEA6</strain>
    </source>
</reference>
<dbReference type="PATRIC" id="fig|34073.19.peg.1176"/>
<dbReference type="AlphaFoldDB" id="A0A0H2M5L1"/>
<keyword evidence="2" id="KW-1185">Reference proteome</keyword>
<protein>
    <submittedName>
        <fullName evidence="1">Uncharacterized protein</fullName>
    </submittedName>
</protein>
<organism evidence="1 2">
    <name type="scientific">Variovorax paradoxus</name>
    <dbReference type="NCBI Taxonomy" id="34073"/>
    <lineage>
        <taxon>Bacteria</taxon>
        <taxon>Pseudomonadati</taxon>
        <taxon>Pseudomonadota</taxon>
        <taxon>Betaproteobacteria</taxon>
        <taxon>Burkholderiales</taxon>
        <taxon>Comamonadaceae</taxon>
        <taxon>Variovorax</taxon>
    </lineage>
</organism>
<dbReference type="EMBL" id="JZWI01000006">
    <property type="protein sequence ID" value="KLN57643.1"/>
    <property type="molecule type" value="Genomic_DNA"/>
</dbReference>
<name>A0A0H2M5L1_VARPD</name>
<evidence type="ECO:0000313" key="1">
    <source>
        <dbReference type="EMBL" id="KLN57643.1"/>
    </source>
</evidence>
<gene>
    <name evidence="1" type="ORF">VPARA_11560</name>
</gene>
<proteinExistence type="predicted"/>
<accession>A0A0H2M5L1</accession>
<evidence type="ECO:0000313" key="2">
    <source>
        <dbReference type="Proteomes" id="UP000035170"/>
    </source>
</evidence>
<comment type="caution">
    <text evidence="1">The sequence shown here is derived from an EMBL/GenBank/DDBJ whole genome shotgun (WGS) entry which is preliminary data.</text>
</comment>